<name>A0A0C1Q7L5_9GAMM</name>
<dbReference type="CDD" id="cd06661">
    <property type="entry name" value="GGCT_like"/>
    <property type="match status" value="1"/>
</dbReference>
<proteinExistence type="predicted"/>
<sequence>MNNALNQLFVYGSLAPGCANEHVLSPLDGDFETGWVKGKLYEQGWGAAMGYPGIELDAHGEWVKGLLFYSVQLADYLSVLDGFEGSEYKREICEVKKASGEMCFAYIYTLVKQA</sequence>
<dbReference type="Pfam" id="PF06094">
    <property type="entry name" value="GGACT"/>
    <property type="match status" value="1"/>
</dbReference>
<dbReference type="OrthoDB" id="5070127at2"/>
<dbReference type="InterPro" id="IPR013024">
    <property type="entry name" value="GGCT-like"/>
</dbReference>
<dbReference type="Proteomes" id="UP000031327">
    <property type="component" value="Unassembled WGS sequence"/>
</dbReference>
<dbReference type="SUPFAM" id="SSF110857">
    <property type="entry name" value="Gamma-glutamyl cyclotransferase-like"/>
    <property type="match status" value="1"/>
</dbReference>
<evidence type="ECO:0000313" key="3">
    <source>
        <dbReference type="Proteomes" id="UP000031327"/>
    </source>
</evidence>
<evidence type="ECO:0000313" key="2">
    <source>
        <dbReference type="EMBL" id="KID56691.1"/>
    </source>
</evidence>
<feature type="domain" description="Gamma-glutamylcyclotransferase AIG2-like" evidence="1">
    <location>
        <begin position="8"/>
        <end position="109"/>
    </location>
</feature>
<dbReference type="InterPro" id="IPR009288">
    <property type="entry name" value="AIG2-like_dom"/>
</dbReference>
<gene>
    <name evidence="2" type="ORF">JF50_12285</name>
</gene>
<reference evidence="2 3" key="1">
    <citation type="submission" date="2014-12" db="EMBL/GenBank/DDBJ databases">
        <title>Draft Genome Sequence of Pseudoalteromonas luteoviolacea HI1.</title>
        <authorList>
            <person name="Asahina A.Y."/>
            <person name="Hadfield M.G."/>
        </authorList>
    </citation>
    <scope>NUCLEOTIDE SEQUENCE [LARGE SCALE GENOMIC DNA]</scope>
    <source>
        <strain evidence="2 3">HI1</strain>
    </source>
</reference>
<dbReference type="EMBL" id="JWIC01000006">
    <property type="protein sequence ID" value="KID56691.1"/>
    <property type="molecule type" value="Genomic_DNA"/>
</dbReference>
<dbReference type="AlphaFoldDB" id="A0A0C1Q7L5"/>
<evidence type="ECO:0000259" key="1">
    <source>
        <dbReference type="Pfam" id="PF06094"/>
    </source>
</evidence>
<dbReference type="RefSeq" id="WP_039609759.1">
    <property type="nucleotide sequence ID" value="NZ_JWIC01000006.1"/>
</dbReference>
<organism evidence="2 3">
    <name type="scientific">Pseudoalteromonas luteoviolacea</name>
    <dbReference type="NCBI Taxonomy" id="43657"/>
    <lineage>
        <taxon>Bacteria</taxon>
        <taxon>Pseudomonadati</taxon>
        <taxon>Pseudomonadota</taxon>
        <taxon>Gammaproteobacteria</taxon>
        <taxon>Alteromonadales</taxon>
        <taxon>Pseudoalteromonadaceae</taxon>
        <taxon>Pseudoalteromonas</taxon>
    </lineage>
</organism>
<comment type="caution">
    <text evidence="2">The sequence shown here is derived from an EMBL/GenBank/DDBJ whole genome shotgun (WGS) entry which is preliminary data.</text>
</comment>
<dbReference type="Gene3D" id="3.10.490.10">
    <property type="entry name" value="Gamma-glutamyl cyclotransferase-like"/>
    <property type="match status" value="1"/>
</dbReference>
<dbReference type="InterPro" id="IPR036568">
    <property type="entry name" value="GGCT-like_sf"/>
</dbReference>
<accession>A0A0C1Q7L5</accession>
<protein>
    <recommendedName>
        <fullName evidence="1">Gamma-glutamylcyclotransferase AIG2-like domain-containing protein</fullName>
    </recommendedName>
</protein>